<dbReference type="AlphaFoldDB" id="A0AAD8NPG4"/>
<name>A0AAD8NPG4_TARER</name>
<keyword evidence="2" id="KW-1185">Reference proteome</keyword>
<reference evidence="1" key="1">
    <citation type="journal article" date="2023" name="bioRxiv">
        <title>Improved chromosome-level genome assembly for marigold (Tagetes erecta).</title>
        <authorList>
            <person name="Jiang F."/>
            <person name="Yuan L."/>
            <person name="Wang S."/>
            <person name="Wang H."/>
            <person name="Xu D."/>
            <person name="Wang A."/>
            <person name="Fan W."/>
        </authorList>
    </citation>
    <scope>NUCLEOTIDE SEQUENCE</scope>
    <source>
        <strain evidence="1">WSJ</strain>
        <tissue evidence="1">Leaf</tissue>
    </source>
</reference>
<dbReference type="EMBL" id="JAUHHV010000008">
    <property type="protein sequence ID" value="KAK1415876.1"/>
    <property type="molecule type" value="Genomic_DNA"/>
</dbReference>
<accession>A0AAD8NPG4</accession>
<proteinExistence type="predicted"/>
<protein>
    <submittedName>
        <fullName evidence="1">Uncharacterized protein</fullName>
    </submittedName>
</protein>
<sequence>MLRGRAFHRLGPMRDWFSLVNTTSCNATQTQTQNKTNRLCIDWVFSLPPKQHNTTQTNPFSLSLQLFRFQSSSPKTHQLIHL</sequence>
<dbReference type="Proteomes" id="UP001229421">
    <property type="component" value="Unassembled WGS sequence"/>
</dbReference>
<evidence type="ECO:0000313" key="1">
    <source>
        <dbReference type="EMBL" id="KAK1415876.1"/>
    </source>
</evidence>
<gene>
    <name evidence="1" type="ORF">QVD17_31664</name>
</gene>
<evidence type="ECO:0000313" key="2">
    <source>
        <dbReference type="Proteomes" id="UP001229421"/>
    </source>
</evidence>
<organism evidence="1 2">
    <name type="scientific">Tagetes erecta</name>
    <name type="common">African marigold</name>
    <dbReference type="NCBI Taxonomy" id="13708"/>
    <lineage>
        <taxon>Eukaryota</taxon>
        <taxon>Viridiplantae</taxon>
        <taxon>Streptophyta</taxon>
        <taxon>Embryophyta</taxon>
        <taxon>Tracheophyta</taxon>
        <taxon>Spermatophyta</taxon>
        <taxon>Magnoliopsida</taxon>
        <taxon>eudicotyledons</taxon>
        <taxon>Gunneridae</taxon>
        <taxon>Pentapetalae</taxon>
        <taxon>asterids</taxon>
        <taxon>campanulids</taxon>
        <taxon>Asterales</taxon>
        <taxon>Asteraceae</taxon>
        <taxon>Asteroideae</taxon>
        <taxon>Heliantheae alliance</taxon>
        <taxon>Tageteae</taxon>
        <taxon>Tagetes</taxon>
    </lineage>
</organism>
<comment type="caution">
    <text evidence="1">The sequence shown here is derived from an EMBL/GenBank/DDBJ whole genome shotgun (WGS) entry which is preliminary data.</text>
</comment>